<sequence>MKENKISFNLSQKRSDKGLTQQKLAEIAGLTTRTIQRIEKGEVIPQGYTLQRIAEALDISIEELSAEIRKNNYDNQASNEMVSLFHFLPLTGLIFPFGNILFPLFLWIYFKQKNLQYDVHGRISLNFQFTITILMLSAIVLLVTYFPVGFFLLVLTTVTAIILCVFNGIRSFKNLKPMYYCSFPFLKPVPENFHE</sequence>
<dbReference type="CDD" id="cd00093">
    <property type="entry name" value="HTH_XRE"/>
    <property type="match status" value="1"/>
</dbReference>
<feature type="transmembrane region" description="Helical" evidence="6">
    <location>
        <begin position="87"/>
        <end position="110"/>
    </location>
</feature>
<gene>
    <name evidence="8" type="ORF">HMPREF0766_14329</name>
</gene>
<dbReference type="SUPFAM" id="SSF47413">
    <property type="entry name" value="lambda repressor-like DNA-binding domains"/>
    <property type="match status" value="1"/>
</dbReference>
<dbReference type="EMBL" id="ACHA02000012">
    <property type="protein sequence ID" value="EFK57126.1"/>
    <property type="molecule type" value="Genomic_DNA"/>
</dbReference>
<dbReference type="eggNOG" id="COG1396">
    <property type="taxonomic scope" value="Bacteria"/>
</dbReference>
<dbReference type="STRING" id="525373.HMPREF0766_14329"/>
<protein>
    <submittedName>
        <fullName evidence="8">DNA-binding helix-turn-helix protein</fullName>
    </submittedName>
</protein>
<dbReference type="HOGENOM" id="CLU_099806_1_0_10"/>
<keyword evidence="3 6" id="KW-1133">Transmembrane helix</keyword>
<dbReference type="GeneID" id="95430490"/>
<dbReference type="InterPro" id="IPR001387">
    <property type="entry name" value="Cro/C1-type_HTH"/>
</dbReference>
<proteinExistence type="predicted"/>
<dbReference type="Pfam" id="PF09685">
    <property type="entry name" value="MamF_MmsF"/>
    <property type="match status" value="1"/>
</dbReference>
<dbReference type="InterPro" id="IPR010982">
    <property type="entry name" value="Lambda_DNA-bd_dom_sf"/>
</dbReference>
<reference evidence="8" key="1">
    <citation type="submission" date="2010-07" db="EMBL/GenBank/DDBJ databases">
        <authorList>
            <person name="Muzny D."/>
            <person name="Qin X."/>
            <person name="Buhay C."/>
            <person name="Dugan-Rocha S."/>
            <person name="Ding Y."/>
            <person name="Chen G."/>
            <person name="Hawes A."/>
            <person name="Holder M."/>
            <person name="Jhangiani S."/>
            <person name="Johnson A."/>
            <person name="Khan Z."/>
            <person name="Li Z."/>
            <person name="Liu W."/>
            <person name="Liu X."/>
            <person name="Perez L."/>
            <person name="Shen H."/>
            <person name="Wang Q."/>
            <person name="Watt J."/>
            <person name="Xi L."/>
            <person name="Xin Y."/>
            <person name="Zhou J."/>
            <person name="Deng J."/>
            <person name="Jiang H."/>
            <person name="Liu Y."/>
            <person name="Qu J."/>
            <person name="Song X.-Z."/>
            <person name="Zhang L."/>
            <person name="Villasana D."/>
            <person name="Johnson A."/>
            <person name="Liu J."/>
            <person name="Liyanage D."/>
            <person name="Lorensuhewa L."/>
            <person name="Robinson T."/>
            <person name="Song A."/>
            <person name="Song B.-B."/>
            <person name="Dinh H."/>
            <person name="Thornton R."/>
            <person name="Coyle M."/>
            <person name="Francisco L."/>
            <person name="Jackson L."/>
            <person name="Javaid M."/>
            <person name="Korchina V."/>
            <person name="Kovar C."/>
            <person name="Mata R."/>
            <person name="Mathew T."/>
            <person name="Ngo R."/>
            <person name="Nguyen L."/>
            <person name="Nguyen N."/>
            <person name="Okwuonu G."/>
            <person name="Ongeri F."/>
            <person name="Pham C."/>
            <person name="Simmons D."/>
            <person name="Wilczek-Boney K."/>
            <person name="Hale W."/>
            <person name="Jakkamsetti A."/>
            <person name="Pham P."/>
            <person name="Ruth R."/>
            <person name="San Lucas F."/>
            <person name="Warren J."/>
            <person name="Zhang J."/>
            <person name="Zhao Z."/>
            <person name="Zhou C."/>
            <person name="Zhu D."/>
            <person name="Lee S."/>
            <person name="Bess C."/>
            <person name="Blankenburg K."/>
            <person name="Forbes L."/>
            <person name="Fu Q."/>
            <person name="Gubbala S."/>
            <person name="Hirani K."/>
            <person name="Jayaseelan J.C."/>
            <person name="Lara F."/>
            <person name="Munidasa M."/>
            <person name="Palculict T."/>
            <person name="Patil S."/>
            <person name="Pu L.-L."/>
            <person name="Saada N."/>
            <person name="Tang L."/>
            <person name="Weissenberger G."/>
            <person name="Zhu Y."/>
            <person name="Hemphill L."/>
            <person name="Shang Y."/>
            <person name="Youmans B."/>
            <person name="Ayvaz T."/>
            <person name="Ross M."/>
            <person name="Santibanez J."/>
            <person name="Aqrawi P."/>
            <person name="Gross S."/>
            <person name="Joshi V."/>
            <person name="Fowler G."/>
            <person name="Nazareth L."/>
            <person name="Reid J."/>
            <person name="Worley K."/>
            <person name="Petrosino J."/>
            <person name="Highlander S."/>
            <person name="Gibbs R."/>
        </authorList>
    </citation>
    <scope>NUCLEOTIDE SEQUENCE [LARGE SCALE GENOMIC DNA]</scope>
    <source>
        <strain evidence="8">ATCC 33861</strain>
    </source>
</reference>
<dbReference type="AlphaFoldDB" id="D7VPW9"/>
<comment type="subcellular location">
    <subcellularLocation>
        <location evidence="1">Membrane</location>
        <topology evidence="1">Multi-pass membrane protein</topology>
    </subcellularLocation>
</comment>
<feature type="domain" description="HTH cro/C1-type" evidence="7">
    <location>
        <begin position="10"/>
        <end position="64"/>
    </location>
</feature>
<evidence type="ECO:0000256" key="6">
    <source>
        <dbReference type="SAM" id="Phobius"/>
    </source>
</evidence>
<dbReference type="PANTHER" id="PTHR46797:SF1">
    <property type="entry name" value="METHYLPHOSPHONATE SYNTHASE"/>
    <property type="match status" value="1"/>
</dbReference>
<keyword evidence="4 8" id="KW-0238">DNA-binding</keyword>
<keyword evidence="2 6" id="KW-0812">Transmembrane</keyword>
<evidence type="ECO:0000313" key="8">
    <source>
        <dbReference type="EMBL" id="EFK57126.1"/>
    </source>
</evidence>
<dbReference type="InterPro" id="IPR019109">
    <property type="entry name" value="MamF_MmsF"/>
</dbReference>
<dbReference type="GO" id="GO:0003700">
    <property type="term" value="F:DNA-binding transcription factor activity"/>
    <property type="evidence" value="ECO:0007669"/>
    <property type="project" value="TreeGrafter"/>
</dbReference>
<name>D7VPW9_SPHSI</name>
<evidence type="ECO:0000259" key="7">
    <source>
        <dbReference type="PROSITE" id="PS50943"/>
    </source>
</evidence>
<feature type="transmembrane region" description="Helical" evidence="6">
    <location>
        <begin position="122"/>
        <end position="143"/>
    </location>
</feature>
<evidence type="ECO:0000256" key="2">
    <source>
        <dbReference type="ARBA" id="ARBA00022692"/>
    </source>
</evidence>
<dbReference type="GO" id="GO:0005829">
    <property type="term" value="C:cytosol"/>
    <property type="evidence" value="ECO:0007669"/>
    <property type="project" value="TreeGrafter"/>
</dbReference>
<evidence type="ECO:0000256" key="5">
    <source>
        <dbReference type="ARBA" id="ARBA00023136"/>
    </source>
</evidence>
<dbReference type="Pfam" id="PF01381">
    <property type="entry name" value="HTH_3"/>
    <property type="match status" value="1"/>
</dbReference>
<comment type="caution">
    <text evidence="8">The sequence shown here is derived from an EMBL/GenBank/DDBJ whole genome shotgun (WGS) entry which is preliminary data.</text>
</comment>
<dbReference type="OrthoDB" id="713972at2"/>
<feature type="transmembrane region" description="Helical" evidence="6">
    <location>
        <begin position="149"/>
        <end position="169"/>
    </location>
</feature>
<dbReference type="Proteomes" id="UP000006258">
    <property type="component" value="Unassembled WGS sequence"/>
</dbReference>
<evidence type="ECO:0000256" key="4">
    <source>
        <dbReference type="ARBA" id="ARBA00023125"/>
    </source>
</evidence>
<dbReference type="SMART" id="SM00530">
    <property type="entry name" value="HTH_XRE"/>
    <property type="match status" value="1"/>
</dbReference>
<evidence type="ECO:0000256" key="3">
    <source>
        <dbReference type="ARBA" id="ARBA00022989"/>
    </source>
</evidence>
<organism evidence="8 9">
    <name type="scientific">Sphingobacterium spiritivorum ATCC 33861</name>
    <dbReference type="NCBI Taxonomy" id="525373"/>
    <lineage>
        <taxon>Bacteria</taxon>
        <taxon>Pseudomonadati</taxon>
        <taxon>Bacteroidota</taxon>
        <taxon>Sphingobacteriia</taxon>
        <taxon>Sphingobacteriales</taxon>
        <taxon>Sphingobacteriaceae</taxon>
        <taxon>Sphingobacterium</taxon>
    </lineage>
</organism>
<evidence type="ECO:0000256" key="1">
    <source>
        <dbReference type="ARBA" id="ARBA00004141"/>
    </source>
</evidence>
<dbReference type="Gene3D" id="1.10.260.40">
    <property type="entry name" value="lambda repressor-like DNA-binding domains"/>
    <property type="match status" value="1"/>
</dbReference>
<dbReference type="GO" id="GO:0003677">
    <property type="term" value="F:DNA binding"/>
    <property type="evidence" value="ECO:0007669"/>
    <property type="project" value="UniProtKB-KW"/>
</dbReference>
<accession>D7VPW9</accession>
<keyword evidence="9" id="KW-1185">Reference proteome</keyword>
<dbReference type="PROSITE" id="PS50943">
    <property type="entry name" value="HTH_CROC1"/>
    <property type="match status" value="1"/>
</dbReference>
<evidence type="ECO:0000313" key="9">
    <source>
        <dbReference type="Proteomes" id="UP000006258"/>
    </source>
</evidence>
<keyword evidence="5 6" id="KW-0472">Membrane</keyword>
<dbReference type="RefSeq" id="WP_002996448.1">
    <property type="nucleotide sequence ID" value="NZ_GL379770.1"/>
</dbReference>
<dbReference type="PANTHER" id="PTHR46797">
    <property type="entry name" value="HTH-TYPE TRANSCRIPTIONAL REGULATOR"/>
    <property type="match status" value="1"/>
</dbReference>
<dbReference type="InterPro" id="IPR050807">
    <property type="entry name" value="TransReg_Diox_bact_type"/>
</dbReference>